<dbReference type="Pfam" id="PF00561">
    <property type="entry name" value="Abhydrolase_1"/>
    <property type="match status" value="1"/>
</dbReference>
<dbReference type="PANTHER" id="PTHR43433">
    <property type="entry name" value="HYDROLASE, ALPHA/BETA FOLD FAMILY PROTEIN"/>
    <property type="match status" value="1"/>
</dbReference>
<evidence type="ECO:0000313" key="3">
    <source>
        <dbReference type="Proteomes" id="UP000280298"/>
    </source>
</evidence>
<dbReference type="InterPro" id="IPR029058">
    <property type="entry name" value="AB_hydrolase_fold"/>
</dbReference>
<gene>
    <name evidence="2" type="ORF">EJ357_39895</name>
</gene>
<dbReference type="RefSeq" id="WP_126396570.1">
    <property type="nucleotide sequence ID" value="NZ_CP034539.1"/>
</dbReference>
<organism evidence="2 3">
    <name type="scientific">Streptomyces cyaneochromogenes</name>
    <dbReference type="NCBI Taxonomy" id="2496836"/>
    <lineage>
        <taxon>Bacteria</taxon>
        <taxon>Bacillati</taxon>
        <taxon>Actinomycetota</taxon>
        <taxon>Actinomycetes</taxon>
        <taxon>Kitasatosporales</taxon>
        <taxon>Streptomycetaceae</taxon>
        <taxon>Streptomyces</taxon>
    </lineage>
</organism>
<dbReference type="AlphaFoldDB" id="A0A3Q9EYA8"/>
<dbReference type="KEGG" id="scya:EJ357_39895"/>
<protein>
    <submittedName>
        <fullName evidence="2">Alpha/beta hydrolase</fullName>
    </submittedName>
</protein>
<dbReference type="PANTHER" id="PTHR43433:SF10">
    <property type="entry name" value="AB HYDROLASE-1 DOMAIN-CONTAINING PROTEIN"/>
    <property type="match status" value="1"/>
</dbReference>
<dbReference type="Gene3D" id="3.40.50.1820">
    <property type="entry name" value="alpha/beta hydrolase"/>
    <property type="match status" value="1"/>
</dbReference>
<proteinExistence type="predicted"/>
<dbReference type="OrthoDB" id="9800988at2"/>
<name>A0A3Q9EYA8_9ACTN</name>
<evidence type="ECO:0000259" key="1">
    <source>
        <dbReference type="Pfam" id="PF00561"/>
    </source>
</evidence>
<dbReference type="EMBL" id="CP034539">
    <property type="protein sequence ID" value="AZQ38853.1"/>
    <property type="molecule type" value="Genomic_DNA"/>
</dbReference>
<dbReference type="PRINTS" id="PR00111">
    <property type="entry name" value="ABHYDROLASE"/>
</dbReference>
<keyword evidence="3" id="KW-1185">Reference proteome</keyword>
<dbReference type="InterPro" id="IPR050471">
    <property type="entry name" value="AB_hydrolase"/>
</dbReference>
<dbReference type="InterPro" id="IPR000073">
    <property type="entry name" value="AB_hydrolase_1"/>
</dbReference>
<evidence type="ECO:0000313" key="2">
    <source>
        <dbReference type="EMBL" id="AZQ38853.1"/>
    </source>
</evidence>
<sequence length="298" mass="32008">MLKDVYTGDGRRLAVEISGDPGGFPVFLLHGTPGSRLGPAPRPMLLYHQRVQLITYDRPGYGSSDPLPGRSVAHVAADVAAVADTLGIERFAVVGRSGGGPHALACAALLPDRVTRVAVLVSLAPRDADGLDWFAGMAASNVNEFSKALASPDRLAASLRLRSVAIRSDPVRLLAQLRRDLTESDLRVVADAGVRAMLLRNYREALRVSADGWVDDALSFCSPWGFNPADIFVPVLLWHGEQDVFSPPSHTRWLAARIPSVTAILQPAAAHFGSLRVLPDIVTWLLGGRRPGVTVDQH</sequence>
<dbReference type="Proteomes" id="UP000280298">
    <property type="component" value="Chromosome"/>
</dbReference>
<feature type="domain" description="AB hydrolase-1" evidence="1">
    <location>
        <begin position="25"/>
        <end position="273"/>
    </location>
</feature>
<accession>A0A3Q9EYA8</accession>
<keyword evidence="2" id="KW-0378">Hydrolase</keyword>
<reference evidence="2 3" key="1">
    <citation type="journal article" date="2019" name="Int. J. Syst. Evol. Microbiol.">
        <title>Streptomyces cyaneochromogenes sp. nov., a blue pigment-producing actinomycete from manganese-contaminated soil.</title>
        <authorList>
            <person name="Tang X."/>
            <person name="Zhao J."/>
            <person name="Li K."/>
            <person name="Chen Z."/>
            <person name="Sun Y."/>
            <person name="Gao J."/>
        </authorList>
    </citation>
    <scope>NUCLEOTIDE SEQUENCE [LARGE SCALE GENOMIC DNA]</scope>
    <source>
        <strain evidence="2 3">MK-45</strain>
    </source>
</reference>
<dbReference type="GO" id="GO:0016787">
    <property type="term" value="F:hydrolase activity"/>
    <property type="evidence" value="ECO:0007669"/>
    <property type="project" value="UniProtKB-KW"/>
</dbReference>
<dbReference type="SUPFAM" id="SSF53474">
    <property type="entry name" value="alpha/beta-Hydrolases"/>
    <property type="match status" value="1"/>
</dbReference>